<reference evidence="1 2" key="1">
    <citation type="submission" date="2015-09" db="EMBL/GenBank/DDBJ databases">
        <title>Aphanizomenon flos-aquae WA102.</title>
        <authorList>
            <person name="Driscoll C."/>
        </authorList>
    </citation>
    <scope>NUCLEOTIDE SEQUENCE [LARGE SCALE GENOMIC DNA]</scope>
    <source>
        <strain evidence="1">WA102</strain>
    </source>
</reference>
<gene>
    <name evidence="1" type="ORF">AN484_15515</name>
</gene>
<evidence type="ECO:0000313" key="2">
    <source>
        <dbReference type="Proteomes" id="UP000092093"/>
    </source>
</evidence>
<dbReference type="Proteomes" id="UP000092093">
    <property type="component" value="Unassembled WGS sequence"/>
</dbReference>
<comment type="caution">
    <text evidence="1">The sequence shown here is derived from an EMBL/GenBank/DDBJ whole genome shotgun (WGS) entry which is preliminary data.</text>
</comment>
<organism evidence="1 2">
    <name type="scientific">Aphanizomenon flos-aquae WA102</name>
    <dbReference type="NCBI Taxonomy" id="1710896"/>
    <lineage>
        <taxon>Bacteria</taxon>
        <taxon>Bacillati</taxon>
        <taxon>Cyanobacteriota</taxon>
        <taxon>Cyanophyceae</taxon>
        <taxon>Nostocales</taxon>
        <taxon>Aphanizomenonaceae</taxon>
        <taxon>Aphanizomenon</taxon>
    </lineage>
</organism>
<dbReference type="EMBL" id="LJOW01000082">
    <property type="protein sequence ID" value="OBQ42837.1"/>
    <property type="molecule type" value="Genomic_DNA"/>
</dbReference>
<evidence type="ECO:0000313" key="1">
    <source>
        <dbReference type="EMBL" id="OBQ42837.1"/>
    </source>
</evidence>
<protein>
    <submittedName>
        <fullName evidence="1">Uncharacterized protein</fullName>
    </submittedName>
</protein>
<accession>A0A1B7X0D4</accession>
<sequence length="116" mass="13301">MKYSLTFIVVHSNIDAVEKNKKTKMSKTQITHEDATTELLRGKQIIVKIHDGEFKYKFVTGSSDTSYLEIISPNGSLFSKRAIERTDLPKRMEEANSLPHVTFWTKDIVVQEAEKL</sequence>
<dbReference type="AlphaFoldDB" id="A0A1B7X0D4"/>
<proteinExistence type="predicted"/>
<name>A0A1B7X0D4_APHFL</name>